<dbReference type="InterPro" id="IPR015797">
    <property type="entry name" value="NUDIX_hydrolase-like_dom_sf"/>
</dbReference>
<reference evidence="12 13" key="2">
    <citation type="journal article" date="2014" name="PLoS ONE">
        <title>Evolution of mitochondria reconstructed from the energy metabolism of living bacteria.</title>
        <authorList>
            <person name="Degli Esposti M."/>
            <person name="Chouaia B."/>
            <person name="Comandatore F."/>
            <person name="Crotti E."/>
            <person name="Sassera D."/>
            <person name="Lievens P.M."/>
            <person name="Daffonchio D."/>
            <person name="Bandi C."/>
        </authorList>
    </citation>
    <scope>NUCLEOTIDE SEQUENCE [LARGE SCALE GENOMIC DNA]</scope>
    <source>
        <strain evidence="12 13">SF2.1</strain>
    </source>
</reference>
<comment type="cofactor">
    <cofactor evidence="2 9">
        <name>Mg(2+)</name>
        <dbReference type="ChEBI" id="CHEBI:18420"/>
    </cofactor>
</comment>
<dbReference type="EMBL" id="CBLX010000021">
    <property type="protein sequence ID" value="CDG40577.1"/>
    <property type="molecule type" value="Genomic_DNA"/>
</dbReference>
<proteinExistence type="inferred from homology"/>
<gene>
    <name evidence="12" type="ORF">ASAP_2532</name>
</gene>
<feature type="short sequence motif" description="Nudix box" evidence="10">
    <location>
        <begin position="106"/>
        <end position="127"/>
    </location>
</feature>
<dbReference type="GO" id="GO:0019693">
    <property type="term" value="P:ribose phosphate metabolic process"/>
    <property type="evidence" value="ECO:0007669"/>
    <property type="project" value="TreeGrafter"/>
</dbReference>
<dbReference type="GO" id="GO:0016818">
    <property type="term" value="F:hydrolase activity, acting on acid anhydrides, in phosphorus-containing anhydrides"/>
    <property type="evidence" value="ECO:0007669"/>
    <property type="project" value="InterPro"/>
</dbReference>
<dbReference type="eggNOG" id="COG0494">
    <property type="taxonomic scope" value="Bacteria"/>
</dbReference>
<evidence type="ECO:0000256" key="8">
    <source>
        <dbReference type="ARBA" id="ARBA00032272"/>
    </source>
</evidence>
<evidence type="ECO:0000313" key="12">
    <source>
        <dbReference type="EMBL" id="CDG40577.1"/>
    </source>
</evidence>
<accession>A0A060QLS1</accession>
<evidence type="ECO:0000259" key="11">
    <source>
        <dbReference type="PROSITE" id="PS51462"/>
    </source>
</evidence>
<dbReference type="NCBIfam" id="TIGR00052">
    <property type="entry name" value="nudix-type nucleoside diphosphatase, YffH/AdpP family"/>
    <property type="match status" value="1"/>
</dbReference>
<evidence type="ECO:0000256" key="6">
    <source>
        <dbReference type="ARBA" id="ARBA00022801"/>
    </source>
</evidence>
<evidence type="ECO:0000256" key="4">
    <source>
        <dbReference type="ARBA" id="ARBA00011738"/>
    </source>
</evidence>
<comment type="catalytic activity">
    <reaction evidence="1">
        <text>GDP-alpha-D-mannose + H2O = alpha-D-mannose 1-phosphate + GMP + 2 H(+)</text>
        <dbReference type="Rhea" id="RHEA:27978"/>
        <dbReference type="ChEBI" id="CHEBI:15377"/>
        <dbReference type="ChEBI" id="CHEBI:15378"/>
        <dbReference type="ChEBI" id="CHEBI:57527"/>
        <dbReference type="ChEBI" id="CHEBI:58115"/>
        <dbReference type="ChEBI" id="CHEBI:58409"/>
    </reaction>
</comment>
<comment type="caution">
    <text evidence="12">The sequence shown here is derived from an EMBL/GenBank/DDBJ whole genome shotgun (WGS) entry which is preliminary data.</text>
</comment>
<feature type="binding site" evidence="9">
    <location>
        <position position="120"/>
    </location>
    <ligand>
        <name>Mg(2+)</name>
        <dbReference type="ChEBI" id="CHEBI:18420"/>
        <label>1</label>
    </ligand>
</feature>
<dbReference type="RefSeq" id="WP_023979909.1">
    <property type="nucleotide sequence ID" value="NZ_CBLX010000021.1"/>
</dbReference>
<sequence length="219" mass="24283">MTGTPPDKPDRFGDEVVPGKCPDDRITILSTRLLANDWGVLTRYTLSYRRRNGTTQVFTRETYDRGDGAAILLYDDERQVVLLTRQFRFPAYVTGHREDLIEVCGGLLDQDDPATAMRREVGEEMGVEIGEITPIGCYYMSPGSVTERIHFFTGAYRPGMRIGPGGGLEGEGEEIDVMEVAFPEALRMIDDGRILDAKTILLLQHAAIKGLLSVRGAGR</sequence>
<dbReference type="InterPro" id="IPR004385">
    <property type="entry name" value="NDP_pyrophosphatase"/>
</dbReference>
<evidence type="ECO:0000313" key="13">
    <source>
        <dbReference type="Proteomes" id="UP000027583"/>
    </source>
</evidence>
<evidence type="ECO:0000256" key="7">
    <source>
        <dbReference type="ARBA" id="ARBA00032162"/>
    </source>
</evidence>
<keyword evidence="9" id="KW-0460">Magnesium</keyword>
<evidence type="ECO:0000256" key="1">
    <source>
        <dbReference type="ARBA" id="ARBA00000847"/>
    </source>
</evidence>
<feature type="domain" description="Nudix hydrolase" evidence="11">
    <location>
        <begin position="64"/>
        <end position="202"/>
    </location>
</feature>
<organism evidence="12 13">
    <name type="scientific">Asaia bogorensis</name>
    <dbReference type="NCBI Taxonomy" id="91915"/>
    <lineage>
        <taxon>Bacteria</taxon>
        <taxon>Pseudomonadati</taxon>
        <taxon>Pseudomonadota</taxon>
        <taxon>Alphaproteobacteria</taxon>
        <taxon>Acetobacterales</taxon>
        <taxon>Acetobacteraceae</taxon>
        <taxon>Asaia</taxon>
    </lineage>
</organism>
<evidence type="ECO:0000256" key="3">
    <source>
        <dbReference type="ARBA" id="ARBA00007275"/>
    </source>
</evidence>
<evidence type="ECO:0000256" key="10">
    <source>
        <dbReference type="PIRSR" id="PIRSR604385-3"/>
    </source>
</evidence>
<evidence type="ECO:0000256" key="2">
    <source>
        <dbReference type="ARBA" id="ARBA00001946"/>
    </source>
</evidence>
<dbReference type="PANTHER" id="PTHR11839">
    <property type="entry name" value="UDP/ADP-SUGAR PYROPHOSPHATASE"/>
    <property type="match status" value="1"/>
</dbReference>
<dbReference type="Pfam" id="PF00293">
    <property type="entry name" value="NUDIX"/>
    <property type="match status" value="1"/>
</dbReference>
<dbReference type="PANTHER" id="PTHR11839:SF18">
    <property type="entry name" value="NUDIX HYDROLASE DOMAIN-CONTAINING PROTEIN"/>
    <property type="match status" value="1"/>
</dbReference>
<comment type="subunit">
    <text evidence="4">Homodimer.</text>
</comment>
<keyword evidence="9" id="KW-0479">Metal-binding</keyword>
<evidence type="ECO:0000256" key="9">
    <source>
        <dbReference type="PIRSR" id="PIRSR604385-2"/>
    </source>
</evidence>
<dbReference type="AlphaFoldDB" id="A0A060QLS1"/>
<feature type="binding site" evidence="9">
    <location>
        <position position="173"/>
    </location>
    <ligand>
        <name>Mg(2+)</name>
        <dbReference type="ChEBI" id="CHEBI:18420"/>
        <label>1</label>
    </ligand>
</feature>
<dbReference type="PROSITE" id="PS51462">
    <property type="entry name" value="NUDIX"/>
    <property type="match status" value="1"/>
</dbReference>
<dbReference type="GO" id="GO:0046872">
    <property type="term" value="F:metal ion binding"/>
    <property type="evidence" value="ECO:0007669"/>
    <property type="project" value="UniProtKB-KW"/>
</dbReference>
<dbReference type="CDD" id="cd24157">
    <property type="entry name" value="NUDIX_GDPMK"/>
    <property type="match status" value="1"/>
</dbReference>
<feature type="binding site" evidence="9">
    <location>
        <position position="124"/>
    </location>
    <ligand>
        <name>Mg(2+)</name>
        <dbReference type="ChEBI" id="CHEBI:18420"/>
        <label>1</label>
    </ligand>
</feature>
<protein>
    <recommendedName>
        <fullName evidence="5">GDP-mannose pyrophosphatase</fullName>
    </recommendedName>
    <alternativeName>
        <fullName evidence="7">GDP-mannose hydrolase</fullName>
    </alternativeName>
    <alternativeName>
        <fullName evidence="8">GDPMK</fullName>
    </alternativeName>
</protein>
<evidence type="ECO:0000256" key="5">
    <source>
        <dbReference type="ARBA" id="ARBA00016377"/>
    </source>
</evidence>
<dbReference type="Proteomes" id="UP000027583">
    <property type="component" value="Unassembled WGS sequence"/>
</dbReference>
<reference evidence="12 13" key="1">
    <citation type="journal article" date="2014" name="Genome Biol. Evol.">
        <title>Acetic acid bacteria genomes reveal functional traits for adaptation to life in insect guts.</title>
        <authorList>
            <person name="Chouaia B."/>
            <person name="Gaiarsa S."/>
            <person name="Crotti E."/>
            <person name="Comandatore F."/>
            <person name="Degli Esposti M."/>
            <person name="Ricci I."/>
            <person name="Alma A."/>
            <person name="Favia G."/>
            <person name="Bandi C."/>
            <person name="Daffonchio D."/>
        </authorList>
    </citation>
    <scope>NUCLEOTIDE SEQUENCE [LARGE SCALE GENOMIC DNA]</scope>
    <source>
        <strain evidence="12 13">SF2.1</strain>
    </source>
</reference>
<dbReference type="InterPro" id="IPR000086">
    <property type="entry name" value="NUDIX_hydrolase_dom"/>
</dbReference>
<dbReference type="Gene3D" id="3.90.79.10">
    <property type="entry name" value="Nucleoside Triphosphate Pyrophosphohydrolase"/>
    <property type="match status" value="1"/>
</dbReference>
<dbReference type="GO" id="GO:0005829">
    <property type="term" value="C:cytosol"/>
    <property type="evidence" value="ECO:0007669"/>
    <property type="project" value="TreeGrafter"/>
</dbReference>
<dbReference type="SUPFAM" id="SSF55811">
    <property type="entry name" value="Nudix"/>
    <property type="match status" value="1"/>
</dbReference>
<comment type="similarity">
    <text evidence="3">Belongs to the Nudix hydrolase family. NudK subfamily.</text>
</comment>
<keyword evidence="6 12" id="KW-0378">Hydrolase</keyword>
<dbReference type="GO" id="GO:0006753">
    <property type="term" value="P:nucleoside phosphate metabolic process"/>
    <property type="evidence" value="ECO:0007669"/>
    <property type="project" value="TreeGrafter"/>
</dbReference>
<name>A0A060QLS1_9PROT</name>